<name>A0A077ZZ56_STYLE</name>
<keyword evidence="5" id="KW-1185">Reference proteome</keyword>
<evidence type="ECO:0000256" key="2">
    <source>
        <dbReference type="SAM" id="MobiDB-lite"/>
    </source>
</evidence>
<dbReference type="PROSITE" id="PS00018">
    <property type="entry name" value="EF_HAND_1"/>
    <property type="match status" value="1"/>
</dbReference>
<evidence type="ECO:0000313" key="5">
    <source>
        <dbReference type="Proteomes" id="UP000039865"/>
    </source>
</evidence>
<feature type="region of interest" description="Disordered" evidence="2">
    <location>
        <begin position="1"/>
        <end position="52"/>
    </location>
</feature>
<dbReference type="Proteomes" id="UP000039865">
    <property type="component" value="Unassembled WGS sequence"/>
</dbReference>
<evidence type="ECO:0000313" key="4">
    <source>
        <dbReference type="EMBL" id="CDW75210.1"/>
    </source>
</evidence>
<sequence length="425" mass="49996">MASQTDQDLPHRDDFDNSNPLYQTTNADGSNDAAYIQDTPQKGHRSNSHGVDGSTAELAFRATASSSFLFQSKLNPFTATLSSTQHVDRMINAKFDKHTKKQQLGQLEARIKKLEVEESKARRRIEEARRQQDFIKNMKTTKAQRVQQKQEFLEFLKKAEEDTRMKINETRQRQRSMINQNFTSVLNQNHMSGVEIKEQKKRIKEMIDHNKHQYLQEREQAFCNHKNNIRQSIMNRSSQQHQTLNSNQKFYESKIQNQQKDAEELERKLKEMEQHEQMMIQRLQNTYKREKSTLQKLDEVKSISVPKPSLRFDNYQYVNPRQVEADAQAKADEYMSHFDMNQDGFISYTELMASQFFESHGEAKSYAETFFANAGVKQDQLETARVTRDQLKKCIFDIVLNELRQQSKELQQEQHQQNGQPKKQL</sequence>
<evidence type="ECO:0000256" key="1">
    <source>
        <dbReference type="SAM" id="Coils"/>
    </source>
</evidence>
<dbReference type="EMBL" id="CCKQ01004078">
    <property type="protein sequence ID" value="CDW75210.1"/>
    <property type="molecule type" value="Genomic_DNA"/>
</dbReference>
<protein>
    <submittedName>
        <fullName evidence="4">Guanylate kinase</fullName>
    </submittedName>
</protein>
<keyword evidence="1" id="KW-0175">Coiled coil</keyword>
<reference evidence="4 5" key="1">
    <citation type="submission" date="2014-06" db="EMBL/GenBank/DDBJ databases">
        <authorList>
            <person name="Swart Estienne"/>
        </authorList>
    </citation>
    <scope>NUCLEOTIDE SEQUENCE [LARGE SCALE GENOMIC DNA]</scope>
    <source>
        <strain evidence="4 5">130c</strain>
    </source>
</reference>
<dbReference type="InParanoid" id="A0A077ZZ56"/>
<keyword evidence="4" id="KW-0808">Transferase</keyword>
<dbReference type="GO" id="GO:0005509">
    <property type="term" value="F:calcium ion binding"/>
    <property type="evidence" value="ECO:0007669"/>
    <property type="project" value="InterPro"/>
</dbReference>
<dbReference type="InterPro" id="IPR018247">
    <property type="entry name" value="EF_Hand_1_Ca_BS"/>
</dbReference>
<proteinExistence type="predicted"/>
<accession>A0A077ZZ56</accession>
<feature type="compositionally biased region" description="Polar residues" evidence="2">
    <location>
        <begin position="17"/>
        <end position="29"/>
    </location>
</feature>
<feature type="coiled-coil region" evidence="1">
    <location>
        <begin position="97"/>
        <end position="173"/>
    </location>
</feature>
<dbReference type="AlphaFoldDB" id="A0A077ZZ56"/>
<dbReference type="GO" id="GO:0016301">
    <property type="term" value="F:kinase activity"/>
    <property type="evidence" value="ECO:0007669"/>
    <property type="project" value="UniProtKB-KW"/>
</dbReference>
<keyword evidence="4" id="KW-0418">Kinase</keyword>
<evidence type="ECO:0000259" key="3">
    <source>
        <dbReference type="PROSITE" id="PS50222"/>
    </source>
</evidence>
<dbReference type="InterPro" id="IPR002048">
    <property type="entry name" value="EF_hand_dom"/>
</dbReference>
<gene>
    <name evidence="4" type="primary">Contig14667.g15624</name>
    <name evidence="4" type="ORF">STYLEM_4197</name>
</gene>
<feature type="domain" description="EF-hand" evidence="3">
    <location>
        <begin position="326"/>
        <end position="361"/>
    </location>
</feature>
<dbReference type="PROSITE" id="PS50222">
    <property type="entry name" value="EF_HAND_2"/>
    <property type="match status" value="1"/>
</dbReference>
<organism evidence="4 5">
    <name type="scientific">Stylonychia lemnae</name>
    <name type="common">Ciliate</name>
    <dbReference type="NCBI Taxonomy" id="5949"/>
    <lineage>
        <taxon>Eukaryota</taxon>
        <taxon>Sar</taxon>
        <taxon>Alveolata</taxon>
        <taxon>Ciliophora</taxon>
        <taxon>Intramacronucleata</taxon>
        <taxon>Spirotrichea</taxon>
        <taxon>Stichotrichia</taxon>
        <taxon>Sporadotrichida</taxon>
        <taxon>Oxytrichidae</taxon>
        <taxon>Stylonychinae</taxon>
        <taxon>Stylonychia</taxon>
    </lineage>
</organism>
<feature type="coiled-coil region" evidence="1">
    <location>
        <begin position="248"/>
        <end position="300"/>
    </location>
</feature>